<proteinExistence type="predicted"/>
<comment type="caution">
    <text evidence="2">The sequence shown here is derived from an EMBL/GenBank/DDBJ whole genome shotgun (WGS) entry which is preliminary data.</text>
</comment>
<dbReference type="AlphaFoldDB" id="A0AB34K0E9"/>
<evidence type="ECO:0008006" key="4">
    <source>
        <dbReference type="Google" id="ProtNLM"/>
    </source>
</evidence>
<dbReference type="EMBL" id="JBGBPQ010000004">
    <property type="protein sequence ID" value="KAL1525954.1"/>
    <property type="molecule type" value="Genomic_DNA"/>
</dbReference>
<accession>A0AB34K0E9</accession>
<evidence type="ECO:0000313" key="3">
    <source>
        <dbReference type="Proteomes" id="UP001515480"/>
    </source>
</evidence>
<protein>
    <recommendedName>
        <fullName evidence="4">Ribosome biogenesis protein NOP53</fullName>
    </recommendedName>
</protein>
<evidence type="ECO:0000256" key="1">
    <source>
        <dbReference type="SAM" id="MobiDB-lite"/>
    </source>
</evidence>
<feature type="compositionally biased region" description="Acidic residues" evidence="1">
    <location>
        <begin position="49"/>
        <end position="63"/>
    </location>
</feature>
<evidence type="ECO:0000313" key="2">
    <source>
        <dbReference type="EMBL" id="KAL1525954.1"/>
    </source>
</evidence>
<dbReference type="Proteomes" id="UP001515480">
    <property type="component" value="Unassembled WGS sequence"/>
</dbReference>
<keyword evidence="3" id="KW-1185">Reference proteome</keyword>
<feature type="region of interest" description="Disordered" evidence="1">
    <location>
        <begin position="1"/>
        <end position="75"/>
    </location>
</feature>
<feature type="compositionally biased region" description="Basic residues" evidence="1">
    <location>
        <begin position="15"/>
        <end position="24"/>
    </location>
</feature>
<name>A0AB34K0E9_PRYPA</name>
<organism evidence="2 3">
    <name type="scientific">Prymnesium parvum</name>
    <name type="common">Toxic golden alga</name>
    <dbReference type="NCBI Taxonomy" id="97485"/>
    <lineage>
        <taxon>Eukaryota</taxon>
        <taxon>Haptista</taxon>
        <taxon>Haptophyta</taxon>
        <taxon>Prymnesiophyceae</taxon>
        <taxon>Prymnesiales</taxon>
        <taxon>Prymnesiaceae</taxon>
        <taxon>Prymnesium</taxon>
    </lineage>
</organism>
<gene>
    <name evidence="2" type="ORF">AB1Y20_020780</name>
</gene>
<reference evidence="2 3" key="1">
    <citation type="journal article" date="2024" name="Science">
        <title>Giant polyketide synthase enzymes in the biosynthesis of giant marine polyether toxins.</title>
        <authorList>
            <person name="Fallon T.R."/>
            <person name="Shende V.V."/>
            <person name="Wierzbicki I.H."/>
            <person name="Pendleton A.L."/>
            <person name="Watervoot N.F."/>
            <person name="Auber R.P."/>
            <person name="Gonzalez D.J."/>
            <person name="Wisecaver J.H."/>
            <person name="Moore B.S."/>
        </authorList>
    </citation>
    <scope>NUCLEOTIDE SEQUENCE [LARGE SCALE GENOMIC DNA]</scope>
    <source>
        <strain evidence="2 3">12B1</strain>
    </source>
</reference>
<sequence length="140" mass="15672">MQSKPTQKECFNSKPKQKEKKKVARPSCKGSTRSKKPDRELFTALDVNPEVDTEESEFDEESGVDNVERQSKKALAKRDRKLIAAALESAKQAIKGESSRHKDVAADRASLLDFQGPQPHEVSDDIKALVWGNIYSKTEV</sequence>